<feature type="domain" description="Large ribosomal subunit protein uL5 N-terminal" evidence="7">
    <location>
        <begin position="24"/>
        <end position="80"/>
    </location>
</feature>
<protein>
    <recommendedName>
        <fullName evidence="4 5">Large ribosomal subunit protein uL5</fullName>
    </recommendedName>
</protein>
<dbReference type="HAMAP" id="MF_01333_B">
    <property type="entry name" value="Ribosomal_uL5_B"/>
    <property type="match status" value="1"/>
</dbReference>
<keyword evidence="5" id="KW-0820">tRNA-binding</keyword>
<dbReference type="GO" id="GO:0005840">
    <property type="term" value="C:ribosome"/>
    <property type="evidence" value="ECO:0007669"/>
    <property type="project" value="UniProtKB-KW"/>
</dbReference>
<dbReference type="SUPFAM" id="SSF55282">
    <property type="entry name" value="RL5-like"/>
    <property type="match status" value="1"/>
</dbReference>
<keyword evidence="2 5" id="KW-0689">Ribosomal protein</keyword>
<evidence type="ECO:0000256" key="2">
    <source>
        <dbReference type="ARBA" id="ARBA00022980"/>
    </source>
</evidence>
<sequence>MATVLEKYKKEVVPAMRKQFGYSNFMAVPRIKKVVVNVGTGRVGREKGGDEEVVKYLTAITGQRPISCIARTSIASFKTRQGQVIGHKVTLRGRRMYDFLERLVAAVLPRTRDFRGLNPKSVDQGGALTIGIREHTIFPETMGEDTRLAFGLEATANTNAKTREEAIHLFRLLGFPLQKA</sequence>
<keyword evidence="3 5" id="KW-0687">Ribonucleoprotein</keyword>
<evidence type="ECO:0000256" key="4">
    <source>
        <dbReference type="ARBA" id="ARBA00035245"/>
    </source>
</evidence>
<evidence type="ECO:0000259" key="7">
    <source>
        <dbReference type="Pfam" id="PF00281"/>
    </source>
</evidence>
<dbReference type="GO" id="GO:1990904">
    <property type="term" value="C:ribonucleoprotein complex"/>
    <property type="evidence" value="ECO:0007669"/>
    <property type="project" value="UniProtKB-KW"/>
</dbReference>
<dbReference type="PIRSF" id="PIRSF002161">
    <property type="entry name" value="Ribosomal_L5"/>
    <property type="match status" value="1"/>
</dbReference>
<dbReference type="EMBL" id="MHNY01000038">
    <property type="protein sequence ID" value="OGZ54810.1"/>
    <property type="molecule type" value="Genomic_DNA"/>
</dbReference>
<dbReference type="Pfam" id="PF00673">
    <property type="entry name" value="Ribosomal_L5_C"/>
    <property type="match status" value="1"/>
</dbReference>
<organism evidence="9 10">
    <name type="scientific">Candidatus Ryanbacteria bacterium RIFCSPLOWO2_02_FULL_45_11c</name>
    <dbReference type="NCBI Taxonomy" id="1802128"/>
    <lineage>
        <taxon>Bacteria</taxon>
        <taxon>Candidatus Ryaniibacteriota</taxon>
    </lineage>
</organism>
<dbReference type="GO" id="GO:0000049">
    <property type="term" value="F:tRNA binding"/>
    <property type="evidence" value="ECO:0007669"/>
    <property type="project" value="UniProtKB-UniRule"/>
</dbReference>
<gene>
    <name evidence="5" type="primary">rplE</name>
    <name evidence="9" type="ORF">A3H64_00735</name>
</gene>
<dbReference type="GO" id="GO:0006412">
    <property type="term" value="P:translation"/>
    <property type="evidence" value="ECO:0007669"/>
    <property type="project" value="UniProtKB-UniRule"/>
</dbReference>
<comment type="caution">
    <text evidence="9">The sequence shown here is derived from an EMBL/GenBank/DDBJ whole genome shotgun (WGS) entry which is preliminary data.</text>
</comment>
<evidence type="ECO:0000256" key="5">
    <source>
        <dbReference type="HAMAP-Rule" id="MF_01333"/>
    </source>
</evidence>
<dbReference type="InterPro" id="IPR022803">
    <property type="entry name" value="Ribosomal_uL5_dom_sf"/>
</dbReference>
<dbReference type="InterPro" id="IPR031310">
    <property type="entry name" value="Ribosomal_uL5_N"/>
</dbReference>
<dbReference type="PROSITE" id="PS00358">
    <property type="entry name" value="RIBOSOMAL_L5"/>
    <property type="match status" value="1"/>
</dbReference>
<dbReference type="InterPro" id="IPR002132">
    <property type="entry name" value="Ribosomal_uL5"/>
</dbReference>
<proteinExistence type="inferred from homology"/>
<comment type="function">
    <text evidence="5">This is 1 of the proteins that bind and probably mediate the attachment of the 5S RNA into the large ribosomal subunit, where it forms part of the central protuberance. In the 70S ribosome it contacts protein S13 of the 30S subunit (bridge B1b), connecting the 2 subunits; this bridge is implicated in subunit movement. Contacts the P site tRNA; the 5S rRNA and some of its associated proteins might help stabilize positioning of ribosome-bound tRNAs.</text>
</comment>
<evidence type="ECO:0000313" key="10">
    <source>
        <dbReference type="Proteomes" id="UP000178186"/>
    </source>
</evidence>
<dbReference type="STRING" id="1802128.A3H64_00735"/>
<comment type="subunit">
    <text evidence="5">Part of the 50S ribosomal subunit; part of the 5S rRNA/L5/L18/L25 subcomplex. Contacts the 5S rRNA and the P site tRNA. Forms a bridge to the 30S subunit in the 70S ribosome.</text>
</comment>
<dbReference type="GO" id="GO:0003735">
    <property type="term" value="F:structural constituent of ribosome"/>
    <property type="evidence" value="ECO:0007669"/>
    <property type="project" value="InterPro"/>
</dbReference>
<evidence type="ECO:0000256" key="6">
    <source>
        <dbReference type="RuleBase" id="RU003930"/>
    </source>
</evidence>
<keyword evidence="5" id="KW-0694">RNA-binding</keyword>
<dbReference type="InterPro" id="IPR031309">
    <property type="entry name" value="Ribosomal_uL5_C"/>
</dbReference>
<keyword evidence="5" id="KW-0699">rRNA-binding</keyword>
<evidence type="ECO:0000259" key="8">
    <source>
        <dbReference type="Pfam" id="PF00673"/>
    </source>
</evidence>
<dbReference type="InterPro" id="IPR020930">
    <property type="entry name" value="Ribosomal_uL5_bac-type"/>
</dbReference>
<dbReference type="FunFam" id="3.30.1440.10:FF:000001">
    <property type="entry name" value="50S ribosomal protein L5"/>
    <property type="match status" value="1"/>
</dbReference>
<comment type="similarity">
    <text evidence="1 5 6">Belongs to the universal ribosomal protein uL5 family.</text>
</comment>
<evidence type="ECO:0000256" key="1">
    <source>
        <dbReference type="ARBA" id="ARBA00008553"/>
    </source>
</evidence>
<evidence type="ECO:0000313" key="9">
    <source>
        <dbReference type="EMBL" id="OGZ54810.1"/>
    </source>
</evidence>
<dbReference type="Pfam" id="PF00281">
    <property type="entry name" value="Ribosomal_L5"/>
    <property type="match status" value="1"/>
</dbReference>
<accession>A0A1G2GXJ4</accession>
<dbReference type="NCBIfam" id="NF000585">
    <property type="entry name" value="PRK00010.1"/>
    <property type="match status" value="1"/>
</dbReference>
<evidence type="ECO:0000256" key="3">
    <source>
        <dbReference type="ARBA" id="ARBA00023274"/>
    </source>
</evidence>
<dbReference type="GO" id="GO:0019843">
    <property type="term" value="F:rRNA binding"/>
    <property type="evidence" value="ECO:0007669"/>
    <property type="project" value="UniProtKB-UniRule"/>
</dbReference>
<dbReference type="Proteomes" id="UP000178186">
    <property type="component" value="Unassembled WGS sequence"/>
</dbReference>
<name>A0A1G2GXJ4_9BACT</name>
<dbReference type="InterPro" id="IPR020929">
    <property type="entry name" value="Ribosomal_uL5_CS"/>
</dbReference>
<reference evidence="9 10" key="1">
    <citation type="journal article" date="2016" name="Nat. Commun.">
        <title>Thousands of microbial genomes shed light on interconnected biogeochemical processes in an aquifer system.</title>
        <authorList>
            <person name="Anantharaman K."/>
            <person name="Brown C.T."/>
            <person name="Hug L.A."/>
            <person name="Sharon I."/>
            <person name="Castelle C.J."/>
            <person name="Probst A.J."/>
            <person name="Thomas B.C."/>
            <person name="Singh A."/>
            <person name="Wilkins M.J."/>
            <person name="Karaoz U."/>
            <person name="Brodie E.L."/>
            <person name="Williams K.H."/>
            <person name="Hubbard S.S."/>
            <person name="Banfield J.F."/>
        </authorList>
    </citation>
    <scope>NUCLEOTIDE SEQUENCE [LARGE SCALE GENOMIC DNA]</scope>
</reference>
<dbReference type="PANTHER" id="PTHR11994">
    <property type="entry name" value="60S RIBOSOMAL PROTEIN L11-RELATED"/>
    <property type="match status" value="1"/>
</dbReference>
<feature type="domain" description="Large ribosomal subunit protein uL5 C-terminal" evidence="8">
    <location>
        <begin position="85"/>
        <end position="176"/>
    </location>
</feature>
<dbReference type="Gene3D" id="3.30.1440.10">
    <property type="match status" value="1"/>
</dbReference>
<dbReference type="AlphaFoldDB" id="A0A1G2GXJ4"/>